<dbReference type="PANTHER" id="PTHR38777:SF1">
    <property type="entry name" value="DNAK SUPPRESSOR PROTEIN"/>
    <property type="match status" value="1"/>
</dbReference>
<keyword evidence="3" id="KW-0862">Zinc</keyword>
<evidence type="ECO:0000313" key="7">
    <source>
        <dbReference type="EMBL" id="MBK5145953.1"/>
    </source>
</evidence>
<dbReference type="PANTHER" id="PTHR38777">
    <property type="entry name" value="FELS-2 PROPHAGE PROTEIN"/>
    <property type="match status" value="1"/>
</dbReference>
<keyword evidence="2" id="KW-0863">Zinc-finger</keyword>
<gene>
    <name evidence="7" type="ORF">I2494_19990</name>
</gene>
<name>A0ABS1IW08_9GAMM</name>
<dbReference type="InterPro" id="IPR000962">
    <property type="entry name" value="Znf_DskA_TraR"/>
</dbReference>
<keyword evidence="1" id="KW-0479">Metal-binding</keyword>
<organism evidence="7 8">
    <name type="scientific">Limnobaculum allomyrinae</name>
    <dbReference type="NCBI Taxonomy" id="2791986"/>
    <lineage>
        <taxon>Bacteria</taxon>
        <taxon>Pseudomonadati</taxon>
        <taxon>Pseudomonadota</taxon>
        <taxon>Gammaproteobacteria</taxon>
        <taxon>Enterobacterales</taxon>
        <taxon>Budviciaceae</taxon>
        <taxon>Limnobaculum</taxon>
    </lineage>
</organism>
<evidence type="ECO:0000259" key="6">
    <source>
        <dbReference type="Pfam" id="PF01258"/>
    </source>
</evidence>
<evidence type="ECO:0000256" key="2">
    <source>
        <dbReference type="ARBA" id="ARBA00022771"/>
    </source>
</evidence>
<dbReference type="NCBIfam" id="TIGR02419">
    <property type="entry name" value="C4_traR_proteo"/>
    <property type="match status" value="1"/>
</dbReference>
<evidence type="ECO:0000313" key="8">
    <source>
        <dbReference type="Proteomes" id="UP001296921"/>
    </source>
</evidence>
<dbReference type="RefSeq" id="WP_218468731.1">
    <property type="nucleotide sequence ID" value="NZ_JADRCR010000019.1"/>
</dbReference>
<evidence type="ECO:0000256" key="4">
    <source>
        <dbReference type="PROSITE-ProRule" id="PRU00510"/>
    </source>
</evidence>
<dbReference type="EMBL" id="JADRCR010000019">
    <property type="protein sequence ID" value="MBK5145953.1"/>
    <property type="molecule type" value="Genomic_DNA"/>
</dbReference>
<comment type="caution">
    <text evidence="7">The sequence shown here is derived from an EMBL/GenBank/DDBJ whole genome shotgun (WGS) entry which is preliminary data.</text>
</comment>
<evidence type="ECO:0000256" key="1">
    <source>
        <dbReference type="ARBA" id="ARBA00022723"/>
    </source>
</evidence>
<dbReference type="PROSITE" id="PS51128">
    <property type="entry name" value="ZF_DKSA_2"/>
    <property type="match status" value="1"/>
</dbReference>
<sequence length="69" mass="7941">MDDIDRASELETQQRERALEARKQSRPAGTGYSHCFDCDNPIPEARRKAIPGVTRCVDCQQIHEIWGRK</sequence>
<reference evidence="7 8" key="1">
    <citation type="submission" date="2020-11" db="EMBL/GenBank/DDBJ databases">
        <title>Insectihabitans protaetiae gen. nov. sp. nov. and Insectihabitans allomyrinae sp. nov., isolated from larvae of Protaetia brevitarsis seulensis and Allomyrina dichotoma, respectively.</title>
        <authorList>
            <person name="Lee S.D."/>
            <person name="Byeon Y.-S."/>
            <person name="Kim S.-M."/>
            <person name="Yang H.L."/>
            <person name="Kim I.S."/>
        </authorList>
    </citation>
    <scope>NUCLEOTIDE SEQUENCE [LARGE SCALE GENOMIC DNA]</scope>
    <source>
        <strain evidence="7 8">BWR-B9</strain>
    </source>
</reference>
<feature type="compositionally biased region" description="Basic and acidic residues" evidence="5">
    <location>
        <begin position="1"/>
        <end position="23"/>
    </location>
</feature>
<dbReference type="Proteomes" id="UP001296921">
    <property type="component" value="Unassembled WGS sequence"/>
</dbReference>
<feature type="region of interest" description="Disordered" evidence="5">
    <location>
        <begin position="1"/>
        <end position="32"/>
    </location>
</feature>
<protein>
    <submittedName>
        <fullName evidence="7">TraR/DksA family transcriptional regulator</fullName>
    </submittedName>
</protein>
<dbReference type="InterPro" id="IPR012783">
    <property type="entry name" value="Znf_C4_TraR"/>
</dbReference>
<accession>A0ABS1IW08</accession>
<feature type="zinc finger region" description="dksA C4-type" evidence="4">
    <location>
        <begin position="35"/>
        <end position="59"/>
    </location>
</feature>
<evidence type="ECO:0000256" key="3">
    <source>
        <dbReference type="ARBA" id="ARBA00022833"/>
    </source>
</evidence>
<proteinExistence type="predicted"/>
<evidence type="ECO:0000256" key="5">
    <source>
        <dbReference type="SAM" id="MobiDB-lite"/>
    </source>
</evidence>
<feature type="domain" description="Zinc finger DksA/TraR C4-type" evidence="6">
    <location>
        <begin position="32"/>
        <end position="64"/>
    </location>
</feature>
<dbReference type="Pfam" id="PF01258">
    <property type="entry name" value="zf-dskA_traR"/>
    <property type="match status" value="1"/>
</dbReference>
<keyword evidence="8" id="KW-1185">Reference proteome</keyword>